<dbReference type="OrthoDB" id="9807293at2"/>
<feature type="transmembrane region" description="Helical" evidence="8">
    <location>
        <begin position="12"/>
        <end position="31"/>
    </location>
</feature>
<keyword evidence="2 7" id="KW-0813">Transport</keyword>
<dbReference type="InterPro" id="IPR034294">
    <property type="entry name" value="Aquaporin_transptr"/>
</dbReference>
<dbReference type="STRING" id="235985.SAMN05414137_104154"/>
<dbReference type="GO" id="GO:0016020">
    <property type="term" value="C:membrane"/>
    <property type="evidence" value="ECO:0007669"/>
    <property type="project" value="InterPro"/>
</dbReference>
<evidence type="ECO:0000256" key="4">
    <source>
        <dbReference type="ARBA" id="ARBA00022737"/>
    </source>
</evidence>
<dbReference type="GO" id="GO:0012505">
    <property type="term" value="C:endomembrane system"/>
    <property type="evidence" value="ECO:0007669"/>
    <property type="project" value="UniProtKB-SubCell"/>
</dbReference>
<comment type="subcellular location">
    <subcellularLocation>
        <location evidence="1">Endomembrane system</location>
        <topology evidence="1">Multi-pass membrane protein</topology>
    </subcellularLocation>
</comment>
<organism evidence="9 10">
    <name type="scientific">Streptacidiphilus jiangxiensis</name>
    <dbReference type="NCBI Taxonomy" id="235985"/>
    <lineage>
        <taxon>Bacteria</taxon>
        <taxon>Bacillati</taxon>
        <taxon>Actinomycetota</taxon>
        <taxon>Actinomycetes</taxon>
        <taxon>Kitasatosporales</taxon>
        <taxon>Streptomycetaceae</taxon>
        <taxon>Streptacidiphilus</taxon>
    </lineage>
</organism>
<dbReference type="GO" id="GO:0019755">
    <property type="term" value="P:one-carbon compound transport"/>
    <property type="evidence" value="ECO:0007669"/>
    <property type="project" value="UniProtKB-ARBA"/>
</dbReference>
<dbReference type="Gene3D" id="1.20.1080.10">
    <property type="entry name" value="Glycerol uptake facilitator protein"/>
    <property type="match status" value="1"/>
</dbReference>
<evidence type="ECO:0000313" key="10">
    <source>
        <dbReference type="Proteomes" id="UP000183015"/>
    </source>
</evidence>
<sequence>MDASLGRRAGVEFVGTLALVAVVVGSGIQAVRLTPDIGVELLVNALVTAFGLGVLITLLGPVSGAHLNPVVTLASWWTGRREGGPRPVEVGVYALAQTAGAVGGALLADAMFGGPTLRFSRQPHDGWHLWLGEAVATAGLVLLVVGLGRIGREALAPVLVAAYIGAAIWFTSSGSFANPAATVGRAFTDSFTGIAPASVPPFVAAQAVGAVAGLVLVTLLFGRVTEAAGRRSRVAIDADPCCPAPRAAADNQAV</sequence>
<dbReference type="InterPro" id="IPR000425">
    <property type="entry name" value="MIP"/>
</dbReference>
<dbReference type="AlphaFoldDB" id="A0A1H7KSL6"/>
<dbReference type="eggNOG" id="COG0580">
    <property type="taxonomic scope" value="Bacteria"/>
</dbReference>
<dbReference type="SUPFAM" id="SSF81338">
    <property type="entry name" value="Aquaporin-like"/>
    <property type="match status" value="1"/>
</dbReference>
<feature type="transmembrane region" description="Helical" evidence="8">
    <location>
        <begin position="202"/>
        <end position="222"/>
    </location>
</feature>
<evidence type="ECO:0000256" key="7">
    <source>
        <dbReference type="RuleBase" id="RU000477"/>
    </source>
</evidence>
<gene>
    <name evidence="9" type="ORF">SAMN05414137_104154</name>
</gene>
<feature type="transmembrane region" description="Helical" evidence="8">
    <location>
        <begin position="37"/>
        <end position="59"/>
    </location>
</feature>
<keyword evidence="10" id="KW-1185">Reference proteome</keyword>
<reference evidence="10" key="1">
    <citation type="submission" date="2016-10" db="EMBL/GenBank/DDBJ databases">
        <authorList>
            <person name="Varghese N."/>
        </authorList>
    </citation>
    <scope>NUCLEOTIDE SEQUENCE [LARGE SCALE GENOMIC DNA]</scope>
    <source>
        <strain evidence="10">DSM 45096 / BCRC 16803 / CGMCC 4.1857 / CIP 109030 / JCM 12277 / KCTC 19219 / NBRC 100920 / 33214</strain>
    </source>
</reference>
<protein>
    <submittedName>
        <fullName evidence="9">Glycerol uptake facilitator (Major Intrinsic Protein Family)</fullName>
    </submittedName>
</protein>
<dbReference type="Proteomes" id="UP000183015">
    <property type="component" value="Unassembled WGS sequence"/>
</dbReference>
<dbReference type="PANTHER" id="PTHR45665">
    <property type="entry name" value="AQUAPORIN-8"/>
    <property type="match status" value="1"/>
</dbReference>
<comment type="similarity">
    <text evidence="7">Belongs to the MIP/aquaporin (TC 1.A.8) family.</text>
</comment>
<accession>A0A1H7KSL6</accession>
<keyword evidence="4" id="KW-0677">Repeat</keyword>
<dbReference type="GO" id="GO:0005737">
    <property type="term" value="C:cytoplasm"/>
    <property type="evidence" value="ECO:0007669"/>
    <property type="project" value="UniProtKB-ARBA"/>
</dbReference>
<evidence type="ECO:0000256" key="3">
    <source>
        <dbReference type="ARBA" id="ARBA00022692"/>
    </source>
</evidence>
<dbReference type="GO" id="GO:0015250">
    <property type="term" value="F:water channel activity"/>
    <property type="evidence" value="ECO:0007669"/>
    <property type="project" value="TreeGrafter"/>
</dbReference>
<evidence type="ECO:0000256" key="6">
    <source>
        <dbReference type="ARBA" id="ARBA00023136"/>
    </source>
</evidence>
<evidence type="ECO:0000313" key="9">
    <source>
        <dbReference type="EMBL" id="SEK88927.1"/>
    </source>
</evidence>
<keyword evidence="6 8" id="KW-0472">Membrane</keyword>
<name>A0A1H7KSL6_STRJI</name>
<feature type="transmembrane region" description="Helical" evidence="8">
    <location>
        <begin position="154"/>
        <end position="172"/>
    </location>
</feature>
<dbReference type="InterPro" id="IPR023271">
    <property type="entry name" value="Aquaporin-like"/>
</dbReference>
<dbReference type="Pfam" id="PF00230">
    <property type="entry name" value="MIP"/>
    <property type="match status" value="1"/>
</dbReference>
<feature type="transmembrane region" description="Helical" evidence="8">
    <location>
        <begin position="127"/>
        <end position="147"/>
    </location>
</feature>
<evidence type="ECO:0000256" key="5">
    <source>
        <dbReference type="ARBA" id="ARBA00022989"/>
    </source>
</evidence>
<evidence type="ECO:0000256" key="1">
    <source>
        <dbReference type="ARBA" id="ARBA00004127"/>
    </source>
</evidence>
<dbReference type="RefSeq" id="WP_042441796.1">
    <property type="nucleotide sequence ID" value="NZ_BBPN01000001.1"/>
</dbReference>
<dbReference type="PANTHER" id="PTHR45665:SF9">
    <property type="entry name" value="AQUAPORIN-8"/>
    <property type="match status" value="1"/>
</dbReference>
<proteinExistence type="inferred from homology"/>
<keyword evidence="3 7" id="KW-0812">Transmembrane</keyword>
<keyword evidence="5 8" id="KW-1133">Transmembrane helix</keyword>
<feature type="transmembrane region" description="Helical" evidence="8">
    <location>
        <begin position="90"/>
        <end position="107"/>
    </location>
</feature>
<dbReference type="EMBL" id="FOAZ01000004">
    <property type="protein sequence ID" value="SEK88927.1"/>
    <property type="molecule type" value="Genomic_DNA"/>
</dbReference>
<evidence type="ECO:0000256" key="8">
    <source>
        <dbReference type="SAM" id="Phobius"/>
    </source>
</evidence>
<evidence type="ECO:0000256" key="2">
    <source>
        <dbReference type="ARBA" id="ARBA00022448"/>
    </source>
</evidence>
<dbReference type="PRINTS" id="PR00783">
    <property type="entry name" value="MINTRINSICP"/>
</dbReference>